<evidence type="ECO:0000259" key="4">
    <source>
        <dbReference type="PROSITE" id="PS51293"/>
    </source>
</evidence>
<feature type="region of interest" description="Disordered" evidence="3">
    <location>
        <begin position="1036"/>
        <end position="1111"/>
    </location>
</feature>
<dbReference type="GO" id="GO:0003682">
    <property type="term" value="F:chromatin binding"/>
    <property type="evidence" value="ECO:0007669"/>
    <property type="project" value="InterPro"/>
</dbReference>
<feature type="region of interest" description="Disordered" evidence="3">
    <location>
        <begin position="452"/>
        <end position="472"/>
    </location>
</feature>
<evidence type="ECO:0000256" key="1">
    <source>
        <dbReference type="ARBA" id="ARBA00023125"/>
    </source>
</evidence>
<evidence type="ECO:0000313" key="5">
    <source>
        <dbReference type="EMBL" id="GFS26458.1"/>
    </source>
</evidence>
<dbReference type="EMBL" id="BMAT01003480">
    <property type="protein sequence ID" value="GFS26458.1"/>
    <property type="molecule type" value="Genomic_DNA"/>
</dbReference>
<feature type="region of interest" description="Disordered" evidence="3">
    <location>
        <begin position="1314"/>
        <end position="1336"/>
    </location>
</feature>
<dbReference type="GO" id="GO:0005634">
    <property type="term" value="C:nucleus"/>
    <property type="evidence" value="ECO:0007669"/>
    <property type="project" value="TreeGrafter"/>
</dbReference>
<feature type="compositionally biased region" description="Polar residues" evidence="3">
    <location>
        <begin position="459"/>
        <end position="471"/>
    </location>
</feature>
<feature type="domain" description="SANT" evidence="4">
    <location>
        <begin position="114"/>
        <end position="174"/>
    </location>
</feature>
<proteinExistence type="predicted"/>
<comment type="caution">
    <text evidence="5">The sequence shown here is derived from an EMBL/GenBank/DDBJ whole genome shotgun (WGS) entry which is preliminary data.</text>
</comment>
<dbReference type="GO" id="GO:0007389">
    <property type="term" value="P:pattern specification process"/>
    <property type="evidence" value="ECO:0007669"/>
    <property type="project" value="TreeGrafter"/>
</dbReference>
<feature type="compositionally biased region" description="Low complexity" evidence="3">
    <location>
        <begin position="1083"/>
        <end position="1109"/>
    </location>
</feature>
<feature type="compositionally biased region" description="Basic and acidic residues" evidence="3">
    <location>
        <begin position="380"/>
        <end position="409"/>
    </location>
</feature>
<dbReference type="PANTHER" id="PTHR21677">
    <property type="entry name" value="CRAMPED PROTEIN"/>
    <property type="match status" value="1"/>
</dbReference>
<feature type="compositionally biased region" description="Low complexity" evidence="3">
    <location>
        <begin position="586"/>
        <end position="609"/>
    </location>
</feature>
<feature type="compositionally biased region" description="Low complexity" evidence="3">
    <location>
        <begin position="1241"/>
        <end position="1252"/>
    </location>
</feature>
<feature type="region of interest" description="Disordered" evidence="3">
    <location>
        <begin position="1237"/>
        <end position="1256"/>
    </location>
</feature>
<sequence>MPPKRRKISVGSEADSENETARDKSSVMSEECVATEDNTLGSIVSSPESTLKNEIPQPTRISKRLIIKRNKFIDEEDPKDKVQAKPARSTTPRKPRTTTSGRQTKQNIDSNKGKSQKVWSLADKRTFFLGLQQYGKNFEAISKKISQAARVRGFPTKDKVQVQYFYYRNWRKIAKFVDMKAADVPMKTQELYSLINYGVLHKYVKENDPSFGECLNNLIHNGETTFMRKNNKGNRKNRCGKLRTPICTCLKKINRLIDVNSSQSASAQKLPQTISIELTPRNSKAWAKVQSVSQNPRLRIKVPSSRTLESVIKFLSKKWKPQRTKNKEKLGVVEESRENLVMFLHPNTRIFPVTLLAHHNEKVDVTFSSYKQNVLPLIQSEKKPQASKGADKAGGSEKEKEKSSQDSHQEQGTTQHTGGVQSSLFSLCDSSHSQKSEEKLTLFIPEHRHQDGNEPLQAVESSPTGAATHSGKNMMCMSPLPPAKEETVVNSPKTLCPASVLLEDENAMFPDSSGPFSPSSISSSILSSLQPLRSQPEVCLSPLIMQQQMSPGPSKVTSPSVGRKKRIGSRNTKKAATSDGPLPTVSEPNSSAPSAPNNENNTTASTSPAKQQECPGPATSGPQERSPHKDSEQEISRLKRLATEDGFTALNSHTVTLLHLSVLLGRETLVRLQYEWREKRPGRSVPGPGMGGVAAGGGGGTQISQLLGQAANQMSNLLRRLCNLATLELTDFVRESELKASKTSTSAVCSRCSVPAGGTTSASNSTTVTSAKGSITRTRRQCLLNQTERQTERAQEEVDITSTSIVPTTKDMGIQTDAPAAQIPMPFPGLSPSTVRLTQAPGATATVRLPGNVQVLQQASVVTSGGRTFVAGTPAPVGAQVNGGDQMFRVPLIPAFRDAARVEQMKQEQQRRLQETAKTILEQGSNQRKLLKRRRVLNKKRKEPPVIVQRTLMPKIDAGEMVTYIQQPTLTTGSNAVLYNLNPSERVVAHTVTPQSVSISAKTSTGLSVELHNQADQQQKGNDILQQAALDAQIDLTEDQASSTEIRGVVVSSKDESDETKSFGPKPLSEETTITRSGDDVVNISSGSNIISEQPAPDNPSSSPSPQISMNADISMSDFDISLSGVSNMGPDAGDKFLDLVLQNSDQGFSGLLSTPKKSTSAGPTLPLFTSSSSPVLTTTYDSRMLRTPTHFGSSAPMGLITPVKLDLDQAWASSLAVGDISLSNILDDSSTFRTTYEQKSPSAGPSSLLPSQIDMSSSDSFMKHTDVADLSFRGLLGDPSFRKDDDSTCGLSPPLSSASLPTSLPSLVSATSNSSGALLSTMPGATDKGEEEGRGSSLLFSEVSQDSFSTKLDVDGSLHGMIGSESSLDLVSKFGALAGVVTSGVGGHHGEDTATLGVTLGPLTVKCREEAADPQTVKLESPSA</sequence>
<organism evidence="5 6">
    <name type="scientific">Elysia marginata</name>
    <dbReference type="NCBI Taxonomy" id="1093978"/>
    <lineage>
        <taxon>Eukaryota</taxon>
        <taxon>Metazoa</taxon>
        <taxon>Spiralia</taxon>
        <taxon>Lophotrochozoa</taxon>
        <taxon>Mollusca</taxon>
        <taxon>Gastropoda</taxon>
        <taxon>Heterobranchia</taxon>
        <taxon>Euthyneura</taxon>
        <taxon>Panpulmonata</taxon>
        <taxon>Sacoglossa</taxon>
        <taxon>Placobranchoidea</taxon>
        <taxon>Plakobranchidae</taxon>
        <taxon>Elysia</taxon>
    </lineage>
</organism>
<dbReference type="Gene3D" id="1.10.10.60">
    <property type="entry name" value="Homeodomain-like"/>
    <property type="match status" value="1"/>
</dbReference>
<dbReference type="SMART" id="SM00717">
    <property type="entry name" value="SANT"/>
    <property type="match status" value="1"/>
</dbReference>
<feature type="compositionally biased region" description="Basic and acidic residues" evidence="3">
    <location>
        <begin position="625"/>
        <end position="634"/>
    </location>
</feature>
<dbReference type="GO" id="GO:0003677">
    <property type="term" value="F:DNA binding"/>
    <property type="evidence" value="ECO:0007669"/>
    <property type="project" value="UniProtKB-KW"/>
</dbReference>
<dbReference type="InterPro" id="IPR001005">
    <property type="entry name" value="SANT/Myb"/>
</dbReference>
<reference evidence="5 6" key="1">
    <citation type="journal article" date="2021" name="Elife">
        <title>Chloroplast acquisition without the gene transfer in kleptoplastic sea slugs, Plakobranchus ocellatus.</title>
        <authorList>
            <person name="Maeda T."/>
            <person name="Takahashi S."/>
            <person name="Yoshida T."/>
            <person name="Shimamura S."/>
            <person name="Takaki Y."/>
            <person name="Nagai Y."/>
            <person name="Toyoda A."/>
            <person name="Suzuki Y."/>
            <person name="Arimoto A."/>
            <person name="Ishii H."/>
            <person name="Satoh N."/>
            <person name="Nishiyama T."/>
            <person name="Hasebe M."/>
            <person name="Maruyama T."/>
            <person name="Minagawa J."/>
            <person name="Obokata J."/>
            <person name="Shigenobu S."/>
        </authorList>
    </citation>
    <scope>NUCLEOTIDE SEQUENCE [LARGE SCALE GENOMIC DNA]</scope>
</reference>
<dbReference type="InterPro" id="IPR017884">
    <property type="entry name" value="SANT_dom"/>
</dbReference>
<name>A0AAV4JWV2_9GAST</name>
<feature type="compositionally biased region" description="Polar residues" evidence="3">
    <location>
        <begin position="101"/>
        <end position="110"/>
    </location>
</feature>
<feature type="region of interest" description="Disordered" evidence="3">
    <location>
        <begin position="750"/>
        <end position="773"/>
    </location>
</feature>
<dbReference type="InterPro" id="IPR055315">
    <property type="entry name" value="Cramped-like"/>
</dbReference>
<feature type="region of interest" description="Disordered" evidence="3">
    <location>
        <begin position="545"/>
        <end position="634"/>
    </location>
</feature>
<gene>
    <name evidence="5" type="ORF">ElyMa_001718600</name>
</gene>
<dbReference type="SUPFAM" id="SSF46689">
    <property type="entry name" value="Homeodomain-like"/>
    <property type="match status" value="1"/>
</dbReference>
<dbReference type="Proteomes" id="UP000762676">
    <property type="component" value="Unassembled WGS sequence"/>
</dbReference>
<feature type="compositionally biased region" description="Polar residues" evidence="3">
    <location>
        <begin position="36"/>
        <end position="52"/>
    </location>
</feature>
<feature type="compositionally biased region" description="Polar residues" evidence="3">
    <location>
        <begin position="545"/>
        <end position="560"/>
    </location>
</feature>
<feature type="compositionally biased region" description="Polar residues" evidence="3">
    <location>
        <begin position="410"/>
        <end position="421"/>
    </location>
</feature>
<feature type="compositionally biased region" description="Low complexity" evidence="3">
    <location>
        <begin position="759"/>
        <end position="771"/>
    </location>
</feature>
<feature type="region of interest" description="Disordered" evidence="3">
    <location>
        <begin position="76"/>
        <end position="116"/>
    </location>
</feature>
<dbReference type="PROSITE" id="PS51293">
    <property type="entry name" value="SANT"/>
    <property type="match status" value="1"/>
</dbReference>
<accession>A0AAV4JWV2</accession>
<feature type="region of interest" description="Disordered" evidence="3">
    <location>
        <begin position="378"/>
        <end position="421"/>
    </location>
</feature>
<feature type="compositionally biased region" description="Basic residues" evidence="3">
    <location>
        <begin position="562"/>
        <end position="573"/>
    </location>
</feature>
<keyword evidence="2" id="KW-0539">Nucleus</keyword>
<keyword evidence="1" id="KW-0238">DNA-binding</keyword>
<dbReference type="PANTHER" id="PTHR21677:SF1">
    <property type="entry name" value="PROTEIN CRAMPED-LIKE"/>
    <property type="match status" value="1"/>
</dbReference>
<evidence type="ECO:0000256" key="3">
    <source>
        <dbReference type="SAM" id="MobiDB-lite"/>
    </source>
</evidence>
<dbReference type="InterPro" id="IPR009057">
    <property type="entry name" value="Homeodomain-like_sf"/>
</dbReference>
<feature type="region of interest" description="Disordered" evidence="3">
    <location>
        <begin position="1"/>
        <end position="57"/>
    </location>
</feature>
<protein>
    <submittedName>
        <fullName evidence="5">Protein cramped-like protein</fullName>
    </submittedName>
</protein>
<evidence type="ECO:0000256" key="2">
    <source>
        <dbReference type="ARBA" id="ARBA00023242"/>
    </source>
</evidence>
<evidence type="ECO:0000313" key="6">
    <source>
        <dbReference type="Proteomes" id="UP000762676"/>
    </source>
</evidence>
<keyword evidence="6" id="KW-1185">Reference proteome</keyword>